<evidence type="ECO:0000313" key="3">
    <source>
        <dbReference type="Proteomes" id="UP000675664"/>
    </source>
</evidence>
<dbReference type="PANTHER" id="PTHR22642">
    <property type="entry name" value="IMIDAZOLONEPROPIONASE"/>
    <property type="match status" value="1"/>
</dbReference>
<comment type="caution">
    <text evidence="2">The sequence shown here is derived from an EMBL/GenBank/DDBJ whole genome shotgun (WGS) entry which is preliminary data.</text>
</comment>
<dbReference type="CDD" id="cd01300">
    <property type="entry name" value="YtcJ_like"/>
    <property type="match status" value="1"/>
</dbReference>
<dbReference type="Gene3D" id="2.30.40.10">
    <property type="entry name" value="Urease, subunit C, domain 1"/>
    <property type="match status" value="1"/>
</dbReference>
<proteinExistence type="predicted"/>
<dbReference type="RefSeq" id="WP_227019352.1">
    <property type="nucleotide sequence ID" value="NZ_JAGSND010000011.1"/>
</dbReference>
<dbReference type="EMBL" id="JAGSND010000011">
    <property type="protein sequence ID" value="MBR0599219.1"/>
    <property type="molecule type" value="Genomic_DNA"/>
</dbReference>
<organism evidence="2 3">
    <name type="scientific">Sinanaerobacter chloroacetimidivorans</name>
    <dbReference type="NCBI Taxonomy" id="2818044"/>
    <lineage>
        <taxon>Bacteria</taxon>
        <taxon>Bacillati</taxon>
        <taxon>Bacillota</taxon>
        <taxon>Clostridia</taxon>
        <taxon>Peptostreptococcales</taxon>
        <taxon>Anaerovoracaceae</taxon>
        <taxon>Sinanaerobacter</taxon>
    </lineage>
</organism>
<sequence>MERNKLDTLLTNGKIYTMESEGHKAEAVGIKDGRIVFVGSMKETEAMEADKLIDLQGKTVLPGMGDSHLHLYAYCQNQTSVKLDDVRSMEELIDAMKQKAEKTGSGRWIKGAGFDHTKFRENRLPTRWDLDRISMEHPIVIRRCCLHLMAANSMAIRMAGVTKQMAEQSGGLIEVDDSGELSGIFREKSILIFDEIVPDPLSEPLERKKIFQEVLTDMASKGITSINTYAAKIWNYEEDIDLYRELDRDKSLPVRVRISLDDFFEKELPETIKNPYNKVKQGAYKLFTDGSLGARSASLFEPYSDDPANSGVAIEEEKLRKKLEKAYDMGLQPAIHAIGDRALETALDLIEGVISSGKSQKHNPGAEKRRLPFRIIHAQMVTEGQLERMRHLPVVLDIQPVFLCTDLYWIESRLGSERIRRSYLWKTLMHAGLMLTGGSDCPVESYDPMKGIYAAVMRQDTNGFPHGGWLPEEKLTVYEAVSLFTKNIPYAEGDEDVLGTVAENKFADLVVLDQDPFSIDPAGLLDLKVLKTFVAGELVFDSEA</sequence>
<dbReference type="InterPro" id="IPR032466">
    <property type="entry name" value="Metal_Hydrolase"/>
</dbReference>
<accession>A0A8J7W1Q2</accession>
<dbReference type="PANTHER" id="PTHR22642:SF2">
    <property type="entry name" value="PROTEIN LONG AFTER FAR-RED 3"/>
    <property type="match status" value="1"/>
</dbReference>
<gene>
    <name evidence="2" type="ORF">KCX82_15115</name>
</gene>
<feature type="domain" description="Amidohydrolase 3" evidence="1">
    <location>
        <begin position="52"/>
        <end position="540"/>
    </location>
</feature>
<dbReference type="Gene3D" id="3.20.20.140">
    <property type="entry name" value="Metal-dependent hydrolases"/>
    <property type="match status" value="1"/>
</dbReference>
<dbReference type="InterPro" id="IPR011059">
    <property type="entry name" value="Metal-dep_hydrolase_composite"/>
</dbReference>
<dbReference type="InterPro" id="IPR033932">
    <property type="entry name" value="YtcJ-like"/>
</dbReference>
<dbReference type="SUPFAM" id="SSF51556">
    <property type="entry name" value="Metallo-dependent hydrolases"/>
    <property type="match status" value="1"/>
</dbReference>
<protein>
    <submittedName>
        <fullName evidence="2">Amidohydrolase</fullName>
    </submittedName>
</protein>
<name>A0A8J7W1Q2_9FIRM</name>
<evidence type="ECO:0000313" key="2">
    <source>
        <dbReference type="EMBL" id="MBR0599219.1"/>
    </source>
</evidence>
<dbReference type="Proteomes" id="UP000675664">
    <property type="component" value="Unassembled WGS sequence"/>
</dbReference>
<dbReference type="AlphaFoldDB" id="A0A8J7W1Q2"/>
<keyword evidence="3" id="KW-1185">Reference proteome</keyword>
<dbReference type="Gene3D" id="3.10.310.70">
    <property type="match status" value="1"/>
</dbReference>
<reference evidence="2" key="1">
    <citation type="submission" date="2021-04" db="EMBL/GenBank/DDBJ databases">
        <title>Sinoanaerobacter chloroacetimidivorans sp. nov., an obligate anaerobic bacterium isolated from anaerobic sludge.</title>
        <authorList>
            <person name="Bao Y."/>
        </authorList>
    </citation>
    <scope>NUCLEOTIDE SEQUENCE</scope>
    <source>
        <strain evidence="2">BAD-6</strain>
    </source>
</reference>
<dbReference type="GO" id="GO:0016810">
    <property type="term" value="F:hydrolase activity, acting on carbon-nitrogen (but not peptide) bonds"/>
    <property type="evidence" value="ECO:0007669"/>
    <property type="project" value="InterPro"/>
</dbReference>
<evidence type="ECO:0000259" key="1">
    <source>
        <dbReference type="Pfam" id="PF07969"/>
    </source>
</evidence>
<reference evidence="2" key="2">
    <citation type="submission" date="2021-04" db="EMBL/GenBank/DDBJ databases">
        <authorList>
            <person name="Liu J."/>
        </authorList>
    </citation>
    <scope>NUCLEOTIDE SEQUENCE</scope>
    <source>
        <strain evidence="2">BAD-6</strain>
    </source>
</reference>
<dbReference type="SUPFAM" id="SSF51338">
    <property type="entry name" value="Composite domain of metallo-dependent hydrolases"/>
    <property type="match status" value="1"/>
</dbReference>
<dbReference type="InterPro" id="IPR013108">
    <property type="entry name" value="Amidohydro_3"/>
</dbReference>
<dbReference type="Pfam" id="PF07969">
    <property type="entry name" value="Amidohydro_3"/>
    <property type="match status" value="1"/>
</dbReference>